<dbReference type="Gene3D" id="3.10.490.10">
    <property type="entry name" value="Gamma-glutamyl cyclotransferase-like"/>
    <property type="match status" value="1"/>
</dbReference>
<dbReference type="InterPro" id="IPR009288">
    <property type="entry name" value="AIG2-like_dom"/>
</dbReference>
<evidence type="ECO:0000313" key="3">
    <source>
        <dbReference type="Proteomes" id="UP000183508"/>
    </source>
</evidence>
<organism evidence="2 3">
    <name type="scientific">Alicyclobacillus macrosporangiidus</name>
    <dbReference type="NCBI Taxonomy" id="392015"/>
    <lineage>
        <taxon>Bacteria</taxon>
        <taxon>Bacillati</taxon>
        <taxon>Bacillota</taxon>
        <taxon>Bacilli</taxon>
        <taxon>Bacillales</taxon>
        <taxon>Alicyclobacillaceae</taxon>
        <taxon>Alicyclobacillus</taxon>
    </lineage>
</organism>
<dbReference type="Pfam" id="PF06094">
    <property type="entry name" value="GGACT"/>
    <property type="match status" value="1"/>
</dbReference>
<reference evidence="3" key="1">
    <citation type="submission" date="2016-10" db="EMBL/GenBank/DDBJ databases">
        <authorList>
            <person name="Varghese N."/>
        </authorList>
    </citation>
    <scope>NUCLEOTIDE SEQUENCE [LARGE SCALE GENOMIC DNA]</scope>
    <source>
        <strain evidence="3">DSM 17980</strain>
    </source>
</reference>
<evidence type="ECO:0000313" key="2">
    <source>
        <dbReference type="EMBL" id="SFU81591.1"/>
    </source>
</evidence>
<dbReference type="STRING" id="392015.SAMN05421543_10911"/>
<dbReference type="InterPro" id="IPR013024">
    <property type="entry name" value="GGCT-like"/>
</dbReference>
<gene>
    <name evidence="2" type="ORF">SAMN05421543_10911</name>
</gene>
<sequence length="129" mass="14460">MTSNHVVFVYGTLRKGQGNRRVMEPHLVRELGEGSIRGEMYDLGAFPAAALDGDSVVVGEWDEVTDDGLVALDRLEGYPRFYDRTVVRDLNGAAEGWVYHMTGRIPAGAPRVDRGDWVAWLRSRKEVRV</sequence>
<dbReference type="SUPFAM" id="SSF110857">
    <property type="entry name" value="Gamma-glutamyl cyclotransferase-like"/>
    <property type="match status" value="1"/>
</dbReference>
<proteinExistence type="predicted"/>
<feature type="domain" description="Gamma-glutamylcyclotransferase AIG2-like" evidence="1">
    <location>
        <begin position="7"/>
        <end position="118"/>
    </location>
</feature>
<dbReference type="Proteomes" id="UP000183508">
    <property type="component" value="Unassembled WGS sequence"/>
</dbReference>
<name>A0A1I7J904_9BACL</name>
<evidence type="ECO:0000259" key="1">
    <source>
        <dbReference type="Pfam" id="PF06094"/>
    </source>
</evidence>
<dbReference type="EMBL" id="FPBV01000009">
    <property type="protein sequence ID" value="SFU81591.1"/>
    <property type="molecule type" value="Genomic_DNA"/>
</dbReference>
<keyword evidence="3" id="KW-1185">Reference proteome</keyword>
<dbReference type="GO" id="GO:0016740">
    <property type="term" value="F:transferase activity"/>
    <property type="evidence" value="ECO:0007669"/>
    <property type="project" value="UniProtKB-KW"/>
</dbReference>
<dbReference type="RefSeq" id="WP_074952013.1">
    <property type="nucleotide sequence ID" value="NZ_FPBV01000009.1"/>
</dbReference>
<protein>
    <submittedName>
        <fullName evidence="2">Uncharacterized conserved protein YtfP, gamma-glutamylcyclotransferase (GGCT)/AIG2-like family</fullName>
    </submittedName>
</protein>
<dbReference type="CDD" id="cd06661">
    <property type="entry name" value="GGCT_like"/>
    <property type="match status" value="1"/>
</dbReference>
<dbReference type="AlphaFoldDB" id="A0A1I7J904"/>
<accession>A0A1I7J904</accession>
<dbReference type="OrthoDB" id="8538589at2"/>
<keyword evidence="2" id="KW-0808">Transferase</keyword>
<dbReference type="InterPro" id="IPR036568">
    <property type="entry name" value="GGCT-like_sf"/>
</dbReference>